<evidence type="ECO:0000313" key="4">
    <source>
        <dbReference type="Proteomes" id="UP000440498"/>
    </source>
</evidence>
<dbReference type="GO" id="GO:0016810">
    <property type="term" value="F:hydrolase activity, acting on carbon-nitrogen (but not peptide) bonds"/>
    <property type="evidence" value="ECO:0007669"/>
    <property type="project" value="InterPro"/>
</dbReference>
<proteinExistence type="predicted"/>
<comment type="caution">
    <text evidence="3">The sequence shown here is derived from an EMBL/GenBank/DDBJ whole genome shotgun (WGS) entry which is preliminary data.</text>
</comment>
<feature type="domain" description="Amidohydrolase 3" evidence="2">
    <location>
        <begin position="79"/>
        <end position="557"/>
    </location>
</feature>
<dbReference type="Proteomes" id="UP000440498">
    <property type="component" value="Unassembled WGS sequence"/>
</dbReference>
<dbReference type="PANTHER" id="PTHR22642">
    <property type="entry name" value="IMIDAZOLONEPROPIONASE"/>
    <property type="match status" value="1"/>
</dbReference>
<protein>
    <submittedName>
        <fullName evidence="3">Amidohydrolase family protein</fullName>
    </submittedName>
</protein>
<dbReference type="Gene3D" id="2.30.40.10">
    <property type="entry name" value="Urease, subunit C, domain 1"/>
    <property type="match status" value="1"/>
</dbReference>
<dbReference type="RefSeq" id="WP_152839697.1">
    <property type="nucleotide sequence ID" value="NZ_WHUG01000008.1"/>
</dbReference>
<dbReference type="PANTHER" id="PTHR22642:SF2">
    <property type="entry name" value="PROTEIN LONG AFTER FAR-RED 3"/>
    <property type="match status" value="1"/>
</dbReference>
<evidence type="ECO:0000313" key="3">
    <source>
        <dbReference type="EMBL" id="MQA40445.1"/>
    </source>
</evidence>
<feature type="signal peptide" evidence="1">
    <location>
        <begin position="1"/>
        <end position="28"/>
    </location>
</feature>
<keyword evidence="4" id="KW-1185">Reference proteome</keyword>
<dbReference type="InterPro" id="IPR032466">
    <property type="entry name" value="Metal_Hydrolase"/>
</dbReference>
<name>A0A6A7N5P5_9BURK</name>
<dbReference type="InterPro" id="IPR033932">
    <property type="entry name" value="YtcJ-like"/>
</dbReference>
<dbReference type="InterPro" id="IPR013108">
    <property type="entry name" value="Amidohydro_3"/>
</dbReference>
<dbReference type="SUPFAM" id="SSF51556">
    <property type="entry name" value="Metallo-dependent hydrolases"/>
    <property type="match status" value="1"/>
</dbReference>
<dbReference type="Gene3D" id="3.10.310.70">
    <property type="match status" value="1"/>
</dbReference>
<feature type="chain" id="PRO_5025619813" evidence="1">
    <location>
        <begin position="29"/>
        <end position="564"/>
    </location>
</feature>
<gene>
    <name evidence="3" type="ORF">GEV02_20030</name>
</gene>
<evidence type="ECO:0000256" key="1">
    <source>
        <dbReference type="SAM" id="SignalP"/>
    </source>
</evidence>
<reference evidence="3 4" key="1">
    <citation type="submission" date="2019-10" db="EMBL/GenBank/DDBJ databases">
        <title>Two novel species isolated from a subtropical stream in China.</title>
        <authorList>
            <person name="Lu H."/>
        </authorList>
    </citation>
    <scope>NUCLEOTIDE SEQUENCE [LARGE SCALE GENOMIC DNA]</scope>
    <source>
        <strain evidence="3 4">FT29W</strain>
    </source>
</reference>
<evidence type="ECO:0000259" key="2">
    <source>
        <dbReference type="Pfam" id="PF07969"/>
    </source>
</evidence>
<dbReference type="AlphaFoldDB" id="A0A6A7N5P5"/>
<dbReference type="CDD" id="cd01300">
    <property type="entry name" value="YtcJ_like"/>
    <property type="match status" value="1"/>
</dbReference>
<dbReference type="Pfam" id="PF07969">
    <property type="entry name" value="Amidohydro_3"/>
    <property type="match status" value="1"/>
</dbReference>
<dbReference type="SUPFAM" id="SSF51338">
    <property type="entry name" value="Composite domain of metallo-dependent hydrolases"/>
    <property type="match status" value="1"/>
</dbReference>
<dbReference type="EMBL" id="WHUG01000008">
    <property type="protein sequence ID" value="MQA40445.1"/>
    <property type="molecule type" value="Genomic_DNA"/>
</dbReference>
<dbReference type="Gene3D" id="3.20.20.140">
    <property type="entry name" value="Metal-dependent hydrolases"/>
    <property type="match status" value="1"/>
</dbReference>
<keyword evidence="3" id="KW-0378">Hydrolase</keyword>
<accession>A0A6A7N5P5</accession>
<dbReference type="InterPro" id="IPR011059">
    <property type="entry name" value="Metal-dep_hydrolase_composite"/>
</dbReference>
<organism evidence="3 4">
    <name type="scientific">Rugamonas aquatica</name>
    <dbReference type="NCBI Taxonomy" id="2743357"/>
    <lineage>
        <taxon>Bacteria</taxon>
        <taxon>Pseudomonadati</taxon>
        <taxon>Pseudomonadota</taxon>
        <taxon>Betaproteobacteria</taxon>
        <taxon>Burkholderiales</taxon>
        <taxon>Oxalobacteraceae</taxon>
        <taxon>Telluria group</taxon>
        <taxon>Rugamonas</taxon>
    </lineage>
</organism>
<keyword evidence="1" id="KW-0732">Signal</keyword>
<sequence length="564" mass="60973">MRAPLFSPAPLAAAVSLALSAVLPPAQADTIIDHANGYTLNAAGTLQRFTSLAFDDLGRIVTVGSERETAARLPKAEHIDVQGKTLLPGLIDAHGHVFELGEIASGVELFSATSLGGAVRAVAEFSRSHPKNAWIRGFGWNQEVWKLGRFPTAAELDAVVGDRPVLLSRVDGHAVWVNTKALEMAGIGKDTPDPKGGKIERDASGKPSGVLVDAAMELVNKVVPLPTPNEARGMLDHALAALSRVGLTSVHDAGIRVVQDDLYRDYADHGKLTTRVYAMIGDTAADFDELSKEGPLKSYANDVYALAAVKLYSDGALGSRGAALLAPYSDMPSTKGLLFYPNAEMQAKMNKAMKAGYQVNVHAIGDAGNRQILDAYAQLIPKYNNVELRHRIEHAQVVALEDIPRFKALGIVPSMQPTHATSDQNMAEQRVGHERIKGAYAWRTFLDQGSRIACGSDFPVESPNPFEGLHAAVTRQNNAGVPAGGWYKNQAMTLTEAFRCFTLDAAYAAHQENVIGTLEPGKWADFILIDRDLFKVPAEQIGKTQVLQTWMGGKRVYKRDKRPD</sequence>